<accession>A0A0C4DY62</accession>
<gene>
    <name evidence="2" type="ORF">MAPG_04972</name>
</gene>
<reference evidence="3" key="5">
    <citation type="submission" date="2015-06" db="UniProtKB">
        <authorList>
            <consortium name="EnsemblFungi"/>
        </authorList>
    </citation>
    <scope>IDENTIFICATION</scope>
    <source>
        <strain evidence="3">ATCC 64411</strain>
    </source>
</reference>
<evidence type="ECO:0000256" key="1">
    <source>
        <dbReference type="SAM" id="Phobius"/>
    </source>
</evidence>
<evidence type="ECO:0000313" key="3">
    <source>
        <dbReference type="EnsemblFungi" id="MAPG_04972T0"/>
    </source>
</evidence>
<dbReference type="EMBL" id="ADBL01001163">
    <property type="status" value="NOT_ANNOTATED_CDS"/>
    <property type="molecule type" value="Genomic_DNA"/>
</dbReference>
<evidence type="ECO:0000313" key="2">
    <source>
        <dbReference type="EMBL" id="KLU85953.1"/>
    </source>
</evidence>
<name>A0A0C4DY62_MAGP6</name>
<feature type="transmembrane region" description="Helical" evidence="1">
    <location>
        <begin position="48"/>
        <end position="68"/>
    </location>
</feature>
<protein>
    <submittedName>
        <fullName evidence="2 3">Uncharacterized protein</fullName>
    </submittedName>
</protein>
<feature type="transmembrane region" description="Helical" evidence="1">
    <location>
        <begin position="111"/>
        <end position="132"/>
    </location>
</feature>
<dbReference type="eggNOG" id="ENOG502RNBR">
    <property type="taxonomic scope" value="Eukaryota"/>
</dbReference>
<proteinExistence type="predicted"/>
<dbReference type="VEuPathDB" id="FungiDB:MAPG_04972"/>
<feature type="transmembrane region" description="Helical" evidence="1">
    <location>
        <begin position="317"/>
        <end position="339"/>
    </location>
</feature>
<dbReference type="OrthoDB" id="10605163at2759"/>
<keyword evidence="1" id="KW-0472">Membrane</keyword>
<reference evidence="4" key="1">
    <citation type="submission" date="2010-05" db="EMBL/GenBank/DDBJ databases">
        <title>The genome sequence of Magnaporthe poae strain ATCC 64411.</title>
        <authorList>
            <person name="Ma L.-J."/>
            <person name="Dead R."/>
            <person name="Young S."/>
            <person name="Zeng Q."/>
            <person name="Koehrsen M."/>
            <person name="Alvarado L."/>
            <person name="Berlin A."/>
            <person name="Chapman S.B."/>
            <person name="Chen Z."/>
            <person name="Freedman E."/>
            <person name="Gellesch M."/>
            <person name="Goldberg J."/>
            <person name="Griggs A."/>
            <person name="Gujja S."/>
            <person name="Heilman E.R."/>
            <person name="Heiman D."/>
            <person name="Hepburn T."/>
            <person name="Howarth C."/>
            <person name="Jen D."/>
            <person name="Larson L."/>
            <person name="Mehta T."/>
            <person name="Neiman D."/>
            <person name="Pearson M."/>
            <person name="Roberts A."/>
            <person name="Saif S."/>
            <person name="Shea T."/>
            <person name="Shenoy N."/>
            <person name="Sisk P."/>
            <person name="Stolte C."/>
            <person name="Sykes S."/>
            <person name="Walk T."/>
            <person name="White J."/>
            <person name="Yandava C."/>
            <person name="Haas B."/>
            <person name="Nusbaum C."/>
            <person name="Birren B."/>
        </authorList>
    </citation>
    <scope>NUCLEOTIDE SEQUENCE [LARGE SCALE GENOMIC DNA]</scope>
    <source>
        <strain evidence="4">ATCC 64411 / 73-15</strain>
    </source>
</reference>
<organism evidence="3 4">
    <name type="scientific">Magnaporthiopsis poae (strain ATCC 64411 / 73-15)</name>
    <name type="common">Kentucky bluegrass fungus</name>
    <name type="synonym">Magnaporthe poae</name>
    <dbReference type="NCBI Taxonomy" id="644358"/>
    <lineage>
        <taxon>Eukaryota</taxon>
        <taxon>Fungi</taxon>
        <taxon>Dikarya</taxon>
        <taxon>Ascomycota</taxon>
        <taxon>Pezizomycotina</taxon>
        <taxon>Sordariomycetes</taxon>
        <taxon>Sordariomycetidae</taxon>
        <taxon>Magnaporthales</taxon>
        <taxon>Magnaporthaceae</taxon>
        <taxon>Magnaporthiopsis</taxon>
    </lineage>
</organism>
<feature type="transmembrane region" description="Helical" evidence="1">
    <location>
        <begin position="286"/>
        <end position="305"/>
    </location>
</feature>
<keyword evidence="1" id="KW-0812">Transmembrane</keyword>
<keyword evidence="4" id="KW-1185">Reference proteome</keyword>
<feature type="transmembrane region" description="Helical" evidence="1">
    <location>
        <begin position="351"/>
        <end position="373"/>
    </location>
</feature>
<keyword evidence="1" id="KW-1133">Transmembrane helix</keyword>
<reference evidence="3" key="4">
    <citation type="journal article" date="2015" name="G3 (Bethesda)">
        <title>Genome sequences of three phytopathogenic species of the Magnaporthaceae family of fungi.</title>
        <authorList>
            <person name="Okagaki L.H."/>
            <person name="Nunes C.C."/>
            <person name="Sailsbery J."/>
            <person name="Clay B."/>
            <person name="Brown D."/>
            <person name="John T."/>
            <person name="Oh Y."/>
            <person name="Young N."/>
            <person name="Fitzgerald M."/>
            <person name="Haas B.J."/>
            <person name="Zeng Q."/>
            <person name="Young S."/>
            <person name="Adiconis X."/>
            <person name="Fan L."/>
            <person name="Levin J.Z."/>
            <person name="Mitchell T.K."/>
            <person name="Okubara P.A."/>
            <person name="Farman M.L."/>
            <person name="Kohn L.M."/>
            <person name="Birren B."/>
            <person name="Ma L.-J."/>
            <person name="Dean R.A."/>
        </authorList>
    </citation>
    <scope>NUCLEOTIDE SEQUENCE</scope>
    <source>
        <strain evidence="3">ATCC 64411 / 73-15</strain>
    </source>
</reference>
<feature type="transmembrane region" description="Helical" evidence="1">
    <location>
        <begin position="80"/>
        <end position="99"/>
    </location>
</feature>
<feature type="transmembrane region" description="Helical" evidence="1">
    <location>
        <begin position="253"/>
        <end position="274"/>
    </location>
</feature>
<reference evidence="2" key="2">
    <citation type="submission" date="2010-05" db="EMBL/GenBank/DDBJ databases">
        <title>The Genome Sequence of Magnaporthe poae strain ATCC 64411.</title>
        <authorList>
            <consortium name="The Broad Institute Genome Sequencing Platform"/>
            <consortium name="Broad Institute Genome Sequencing Center for Infectious Disease"/>
            <person name="Ma L.-J."/>
            <person name="Dead R."/>
            <person name="Young S."/>
            <person name="Zeng Q."/>
            <person name="Koehrsen M."/>
            <person name="Alvarado L."/>
            <person name="Berlin A."/>
            <person name="Chapman S.B."/>
            <person name="Chen Z."/>
            <person name="Freedman E."/>
            <person name="Gellesch M."/>
            <person name="Goldberg J."/>
            <person name="Griggs A."/>
            <person name="Gujja S."/>
            <person name="Heilman E.R."/>
            <person name="Heiman D."/>
            <person name="Hepburn T."/>
            <person name="Howarth C."/>
            <person name="Jen D."/>
            <person name="Larson L."/>
            <person name="Mehta T."/>
            <person name="Neiman D."/>
            <person name="Pearson M."/>
            <person name="Roberts A."/>
            <person name="Saif S."/>
            <person name="Shea T."/>
            <person name="Shenoy N."/>
            <person name="Sisk P."/>
            <person name="Stolte C."/>
            <person name="Sykes S."/>
            <person name="Walk T."/>
            <person name="White J."/>
            <person name="Yandava C."/>
            <person name="Haas B."/>
            <person name="Nusbaum C."/>
            <person name="Birren B."/>
        </authorList>
    </citation>
    <scope>NUCLEOTIDE SEQUENCE</scope>
    <source>
        <strain evidence="2">ATCC 64411</strain>
    </source>
</reference>
<dbReference type="AlphaFoldDB" id="A0A0C4DY62"/>
<dbReference type="EnsemblFungi" id="MAPG_04972T0">
    <property type="protein sequence ID" value="MAPG_04972T0"/>
    <property type="gene ID" value="MAPG_04972"/>
</dbReference>
<sequence>MASLVLYKAGRYLIYDVLFMLTLELFEVSVSIATIATTASVEAYGVSSFYAALLLFIAAFYVPAIVLFWRQPQTRKRRVLFHIISIAHITLSVAASTHADLRGYPLGNNPAQILLLVSSICAFLCDQLIYHVHVRITPPERKLPKRYEPVVATSQHESRGSSFQEATAGTEATVELTNSHRCGFLAALFAEQADTAAVSGNGGQGRFQQQQDRPKVAANDQGGMDSSLPLFSSPIKYWCSPNRPRRQVKHLRVLVAYNVVTFSISGLTALAFTSTPSFRGSCYPQIPLAWASMLFTFLVVALIWCRGSADRRLGPHLKLGSAVLAAAWSFSVLTPIVALCGCETPGESKEPFSYLIFGVYLGLLFLLLLYYTGLENSLFFQRRVLAERG</sequence>
<dbReference type="Proteomes" id="UP000011715">
    <property type="component" value="Unassembled WGS sequence"/>
</dbReference>
<feature type="transmembrane region" description="Helical" evidence="1">
    <location>
        <begin position="12"/>
        <end position="36"/>
    </location>
</feature>
<dbReference type="EMBL" id="GL876969">
    <property type="protein sequence ID" value="KLU85953.1"/>
    <property type="molecule type" value="Genomic_DNA"/>
</dbReference>
<reference evidence="2" key="3">
    <citation type="submission" date="2011-03" db="EMBL/GenBank/DDBJ databases">
        <title>Annotation of Magnaporthe poae ATCC 64411.</title>
        <authorList>
            <person name="Ma L.-J."/>
            <person name="Dead R."/>
            <person name="Young S.K."/>
            <person name="Zeng Q."/>
            <person name="Gargeya S."/>
            <person name="Fitzgerald M."/>
            <person name="Haas B."/>
            <person name="Abouelleil A."/>
            <person name="Alvarado L."/>
            <person name="Arachchi H.M."/>
            <person name="Berlin A."/>
            <person name="Brown A."/>
            <person name="Chapman S.B."/>
            <person name="Chen Z."/>
            <person name="Dunbar C."/>
            <person name="Freedman E."/>
            <person name="Gearin G."/>
            <person name="Gellesch M."/>
            <person name="Goldberg J."/>
            <person name="Griggs A."/>
            <person name="Gujja S."/>
            <person name="Heiman D."/>
            <person name="Howarth C."/>
            <person name="Larson L."/>
            <person name="Lui A."/>
            <person name="MacDonald P.J.P."/>
            <person name="Mehta T."/>
            <person name="Montmayeur A."/>
            <person name="Murphy C."/>
            <person name="Neiman D."/>
            <person name="Pearson M."/>
            <person name="Priest M."/>
            <person name="Roberts A."/>
            <person name="Saif S."/>
            <person name="Shea T."/>
            <person name="Shenoy N."/>
            <person name="Sisk P."/>
            <person name="Stolte C."/>
            <person name="Sykes S."/>
            <person name="Yandava C."/>
            <person name="Wortman J."/>
            <person name="Nusbaum C."/>
            <person name="Birren B."/>
        </authorList>
    </citation>
    <scope>NUCLEOTIDE SEQUENCE</scope>
    <source>
        <strain evidence="2">ATCC 64411</strain>
    </source>
</reference>
<evidence type="ECO:0000313" key="4">
    <source>
        <dbReference type="Proteomes" id="UP000011715"/>
    </source>
</evidence>